<dbReference type="InterPro" id="IPR005467">
    <property type="entry name" value="His_kinase_dom"/>
</dbReference>
<dbReference type="EMBL" id="LZYB01000008">
    <property type="protein sequence ID" value="OBV10103.1"/>
    <property type="molecule type" value="Genomic_DNA"/>
</dbReference>
<evidence type="ECO:0000256" key="6">
    <source>
        <dbReference type="ARBA" id="ARBA00022989"/>
    </source>
</evidence>
<protein>
    <submittedName>
        <fullName evidence="11">Histidine kinase-, DNA gyrase B-, and HSP90-like ATPase family protein</fullName>
    </submittedName>
</protein>
<gene>
    <name evidence="11" type="ORF">I603_2664</name>
</gene>
<dbReference type="GO" id="GO:0005886">
    <property type="term" value="C:plasma membrane"/>
    <property type="evidence" value="ECO:0007669"/>
    <property type="project" value="UniProtKB-SubCell"/>
</dbReference>
<evidence type="ECO:0000256" key="2">
    <source>
        <dbReference type="ARBA" id="ARBA00022475"/>
    </source>
</evidence>
<dbReference type="PANTHER" id="PTHR24421:SF37">
    <property type="entry name" value="SENSOR HISTIDINE KINASE NARS"/>
    <property type="match status" value="1"/>
</dbReference>
<evidence type="ECO:0000256" key="9">
    <source>
        <dbReference type="SAM" id="Phobius"/>
    </source>
</evidence>
<dbReference type="GO" id="GO:0000160">
    <property type="term" value="P:phosphorelay signal transduction system"/>
    <property type="evidence" value="ECO:0007669"/>
    <property type="project" value="UniProtKB-KW"/>
</dbReference>
<evidence type="ECO:0000256" key="4">
    <source>
        <dbReference type="ARBA" id="ARBA00022692"/>
    </source>
</evidence>
<feature type="domain" description="Histidine kinase" evidence="10">
    <location>
        <begin position="415"/>
        <end position="593"/>
    </location>
</feature>
<dbReference type="AlphaFoldDB" id="A0A1A7BC51"/>
<evidence type="ECO:0000256" key="8">
    <source>
        <dbReference type="ARBA" id="ARBA00023136"/>
    </source>
</evidence>
<evidence type="ECO:0000256" key="1">
    <source>
        <dbReference type="ARBA" id="ARBA00004651"/>
    </source>
</evidence>
<dbReference type="Proteomes" id="UP000092484">
    <property type="component" value="Unassembled WGS sequence"/>
</dbReference>
<dbReference type="Pfam" id="PF02518">
    <property type="entry name" value="HATPase_c"/>
    <property type="match status" value="1"/>
</dbReference>
<dbReference type="PANTHER" id="PTHR24421">
    <property type="entry name" value="NITRATE/NITRITE SENSOR PROTEIN NARX-RELATED"/>
    <property type="match status" value="1"/>
</dbReference>
<evidence type="ECO:0000313" key="11">
    <source>
        <dbReference type="EMBL" id="OBV10103.1"/>
    </source>
</evidence>
<keyword evidence="3" id="KW-0808">Transferase</keyword>
<evidence type="ECO:0000256" key="3">
    <source>
        <dbReference type="ARBA" id="ARBA00022679"/>
    </source>
</evidence>
<keyword evidence="8 9" id="KW-0472">Membrane</keyword>
<sequence length="593" mass="62578">MVPVLGMLALGTGLGSDSGPALPAIRLWPCLVTASVAGVLCAWIWSLRAGESAARLFCASGAATYAFCLGAAVFSLPGPLTDPVVTAAIAVNVIGASAFGIVMIALFARYPSRLPGAQTITLAALLLFGAWTIAAFFGPVKILIEIHRITLAEMVVILALAAAQIVVARADPVARAIAIWLGAAVGIGAGGFIALVALPNAILRPALVPEEFGFLFFVIIYIALAIALVRYRIFGLGRWAFQLLFIVAAGLAVLAVDALIIVVLAMDAARATGIALLLVALAYLPARAWLWQKLIAPPRSDGSVLLREAAGVALAPTGPERERAWRDLLAESFDPLAIEPVAERYGEAVIDEEGRSLLVPGPDGFAALRLRDRNRGRRLFSPADLALARELGALVAQLGEARSAYDRGVAFERARIAQDIHDNIGAHLLTALHAPSNARKDELIRETIGDLRDVIRNAEDEPLALDALLADLRIETADRVELAGLELEWTMPELPDAPPPRETVRALRALLREAVSNVLRHAAASRIAITIAPDDGLLGLTIADDGTGFDPAVSCDGRGLGNMRRRIEGLGGSFALTSDPQGTRIVAGLPLQT</sequence>
<keyword evidence="2" id="KW-1003">Cell membrane</keyword>
<keyword evidence="4 9" id="KW-0812">Transmembrane</keyword>
<feature type="transmembrane region" description="Helical" evidence="9">
    <location>
        <begin position="120"/>
        <end position="140"/>
    </location>
</feature>
<reference evidence="11 12" key="1">
    <citation type="submission" date="2016-06" db="EMBL/GenBank/DDBJ databases">
        <title>Genome sequence of Porphyrobacter dokdonensis DSW-74.</title>
        <authorList>
            <person name="Kim J.F."/>
            <person name="Song J.Y."/>
        </authorList>
    </citation>
    <scope>NUCLEOTIDE SEQUENCE [LARGE SCALE GENOMIC DNA]</scope>
    <source>
        <strain evidence="11 12">DSW-74</strain>
    </source>
</reference>
<comment type="caution">
    <text evidence="11">The sequence shown here is derived from an EMBL/GenBank/DDBJ whole genome shotgun (WGS) entry which is preliminary data.</text>
</comment>
<comment type="subcellular location">
    <subcellularLocation>
        <location evidence="1">Cell membrane</location>
        <topology evidence="1">Multi-pass membrane protein</topology>
    </subcellularLocation>
</comment>
<evidence type="ECO:0000256" key="7">
    <source>
        <dbReference type="ARBA" id="ARBA00023012"/>
    </source>
</evidence>
<dbReference type="SMART" id="SM00387">
    <property type="entry name" value="HATPase_c"/>
    <property type="match status" value="1"/>
</dbReference>
<dbReference type="PROSITE" id="PS50109">
    <property type="entry name" value="HIS_KIN"/>
    <property type="match status" value="1"/>
</dbReference>
<organism evidence="11 12">
    <name type="scientific">Erythrobacter dokdonensis DSW-74</name>
    <dbReference type="NCBI Taxonomy" id="1300349"/>
    <lineage>
        <taxon>Bacteria</taxon>
        <taxon>Pseudomonadati</taxon>
        <taxon>Pseudomonadota</taxon>
        <taxon>Alphaproteobacteria</taxon>
        <taxon>Sphingomonadales</taxon>
        <taxon>Erythrobacteraceae</taxon>
        <taxon>Erythrobacter/Porphyrobacter group</taxon>
        <taxon>Erythrobacter</taxon>
    </lineage>
</organism>
<keyword evidence="12" id="KW-1185">Reference proteome</keyword>
<name>A0A1A7BC51_9SPHN</name>
<dbReference type="InterPro" id="IPR036890">
    <property type="entry name" value="HATPase_C_sf"/>
</dbReference>
<feature type="transmembrane region" description="Helical" evidence="9">
    <location>
        <begin position="179"/>
        <end position="202"/>
    </location>
</feature>
<dbReference type="SUPFAM" id="SSF55874">
    <property type="entry name" value="ATPase domain of HSP90 chaperone/DNA topoisomerase II/histidine kinase"/>
    <property type="match status" value="1"/>
</dbReference>
<feature type="transmembrane region" description="Helical" evidence="9">
    <location>
        <begin position="25"/>
        <end position="45"/>
    </location>
</feature>
<dbReference type="InterPro" id="IPR003594">
    <property type="entry name" value="HATPase_dom"/>
</dbReference>
<keyword evidence="5 11" id="KW-0418">Kinase</keyword>
<feature type="transmembrane region" description="Helical" evidence="9">
    <location>
        <begin position="146"/>
        <end position="167"/>
    </location>
</feature>
<dbReference type="InterPro" id="IPR050482">
    <property type="entry name" value="Sensor_HK_TwoCompSys"/>
</dbReference>
<accession>A0A1A7BC51</accession>
<dbReference type="Gene3D" id="3.30.565.10">
    <property type="entry name" value="Histidine kinase-like ATPase, C-terminal domain"/>
    <property type="match status" value="1"/>
</dbReference>
<feature type="transmembrane region" description="Helical" evidence="9">
    <location>
        <begin position="84"/>
        <end position="108"/>
    </location>
</feature>
<dbReference type="STRING" id="1300349.I603_2664"/>
<evidence type="ECO:0000259" key="10">
    <source>
        <dbReference type="PROSITE" id="PS50109"/>
    </source>
</evidence>
<evidence type="ECO:0000256" key="5">
    <source>
        <dbReference type="ARBA" id="ARBA00022777"/>
    </source>
</evidence>
<dbReference type="GO" id="GO:0016301">
    <property type="term" value="F:kinase activity"/>
    <property type="evidence" value="ECO:0007669"/>
    <property type="project" value="UniProtKB-KW"/>
</dbReference>
<feature type="transmembrane region" description="Helical" evidence="9">
    <location>
        <begin position="57"/>
        <end position="78"/>
    </location>
</feature>
<feature type="transmembrane region" description="Helical" evidence="9">
    <location>
        <begin position="243"/>
        <end position="265"/>
    </location>
</feature>
<evidence type="ECO:0000313" key="12">
    <source>
        <dbReference type="Proteomes" id="UP000092484"/>
    </source>
</evidence>
<dbReference type="CDD" id="cd16917">
    <property type="entry name" value="HATPase_UhpB-NarQ-NarX-like"/>
    <property type="match status" value="1"/>
</dbReference>
<keyword evidence="6 9" id="KW-1133">Transmembrane helix</keyword>
<keyword evidence="7" id="KW-0902">Two-component regulatory system</keyword>
<feature type="transmembrane region" description="Helical" evidence="9">
    <location>
        <begin position="214"/>
        <end position="231"/>
    </location>
</feature>
<feature type="transmembrane region" description="Helical" evidence="9">
    <location>
        <begin position="271"/>
        <end position="290"/>
    </location>
</feature>
<proteinExistence type="predicted"/>